<evidence type="ECO:0000313" key="1">
    <source>
        <dbReference type="EMBL" id="EGW06430.1"/>
    </source>
</evidence>
<evidence type="ECO:0000313" key="2">
    <source>
        <dbReference type="Proteomes" id="UP000001075"/>
    </source>
</evidence>
<dbReference type="EMBL" id="JH000451">
    <property type="protein sequence ID" value="EGW06430.1"/>
    <property type="molecule type" value="Genomic_DNA"/>
</dbReference>
<accession>G3HK49</accession>
<gene>
    <name evidence="1" type="ORF">I79_011065</name>
</gene>
<organism evidence="1 2">
    <name type="scientific">Cricetulus griseus</name>
    <name type="common">Chinese hamster</name>
    <name type="synonym">Cricetulus barabensis griseus</name>
    <dbReference type="NCBI Taxonomy" id="10029"/>
    <lineage>
        <taxon>Eukaryota</taxon>
        <taxon>Metazoa</taxon>
        <taxon>Chordata</taxon>
        <taxon>Craniata</taxon>
        <taxon>Vertebrata</taxon>
        <taxon>Euteleostomi</taxon>
        <taxon>Mammalia</taxon>
        <taxon>Eutheria</taxon>
        <taxon>Euarchontoglires</taxon>
        <taxon>Glires</taxon>
        <taxon>Rodentia</taxon>
        <taxon>Myomorpha</taxon>
        <taxon>Muroidea</taxon>
        <taxon>Cricetidae</taxon>
        <taxon>Cricetinae</taxon>
        <taxon>Cricetulus</taxon>
    </lineage>
</organism>
<dbReference type="InParanoid" id="G3HK49"/>
<proteinExistence type="predicted"/>
<sequence length="65" mass="7494">MTSPFSTTSIFEDKRGTTCIGNSISHRDISLPHRLSTGFKLYKTHVKSVWNSTTLRMNFIFTRKL</sequence>
<dbReference type="Proteomes" id="UP000001075">
    <property type="component" value="Unassembled WGS sequence"/>
</dbReference>
<dbReference type="AlphaFoldDB" id="G3HK49"/>
<reference evidence="2" key="1">
    <citation type="journal article" date="2011" name="Nat. Biotechnol.">
        <title>The genomic sequence of the Chinese hamster ovary (CHO)-K1 cell line.</title>
        <authorList>
            <person name="Xu X."/>
            <person name="Nagarajan H."/>
            <person name="Lewis N.E."/>
            <person name="Pan S."/>
            <person name="Cai Z."/>
            <person name="Liu X."/>
            <person name="Chen W."/>
            <person name="Xie M."/>
            <person name="Wang W."/>
            <person name="Hammond S."/>
            <person name="Andersen M.R."/>
            <person name="Neff N."/>
            <person name="Passarelli B."/>
            <person name="Koh W."/>
            <person name="Fan H.C."/>
            <person name="Wang J."/>
            <person name="Gui Y."/>
            <person name="Lee K.H."/>
            <person name="Betenbaugh M.J."/>
            <person name="Quake S.R."/>
            <person name="Famili I."/>
            <person name="Palsson B.O."/>
            <person name="Wang J."/>
        </authorList>
    </citation>
    <scope>NUCLEOTIDE SEQUENCE [LARGE SCALE GENOMIC DNA]</scope>
    <source>
        <strain evidence="2">CHO K1 cell line</strain>
    </source>
</reference>
<protein>
    <submittedName>
        <fullName evidence="1">Uncharacterized protein</fullName>
    </submittedName>
</protein>
<name>G3HK49_CRIGR</name>